<accession>A0A558HNK3</accession>
<feature type="transmembrane region" description="Helical" evidence="8">
    <location>
        <begin position="166"/>
        <end position="184"/>
    </location>
</feature>
<dbReference type="InterPro" id="IPR023271">
    <property type="entry name" value="Aquaporin-like"/>
</dbReference>
<evidence type="ECO:0000313" key="9">
    <source>
        <dbReference type="EMBL" id="TVU70648.1"/>
    </source>
</evidence>
<sequence length="240" mass="25342">MWTDVMTGEFLGTTLMILLGGGVVANAMLRKTKGAGSSWLMINAGWGFAVMVGVLVSTSTGSPYGDLNPAVTLAKYLLGVHASELKVARVMLAEMLGCFTGAVLVWAAYYPHWKVTRDPLRKRAVFCTDPAVDSRLANVVSEAIATVVLVFAIGSMVNSELITDRVLPYLIGALVWAIGLSLGGPTGNAMNPARDLAPRFAHWLLPIPGKGSSGWGYAWVPIAGPLLGAAVAAGLRWVLF</sequence>
<dbReference type="GO" id="GO:0015254">
    <property type="term" value="F:glycerol channel activity"/>
    <property type="evidence" value="ECO:0007669"/>
    <property type="project" value="TreeGrafter"/>
</dbReference>
<keyword evidence="6 8" id="KW-0472">Membrane</keyword>
<keyword evidence="3 7" id="KW-0813">Transport</keyword>
<comment type="similarity">
    <text evidence="2 7">Belongs to the MIP/aquaporin (TC 1.A.8) family.</text>
</comment>
<keyword evidence="10" id="KW-1185">Reference proteome</keyword>
<dbReference type="STRING" id="553385.GCA_000591415_03739"/>
<dbReference type="GO" id="GO:0005886">
    <property type="term" value="C:plasma membrane"/>
    <property type="evidence" value="ECO:0007669"/>
    <property type="project" value="TreeGrafter"/>
</dbReference>
<dbReference type="RefSeq" id="WP_144727435.1">
    <property type="nucleotide sequence ID" value="NZ_CAWOWR010000107.1"/>
</dbReference>
<evidence type="ECO:0000256" key="6">
    <source>
        <dbReference type="ARBA" id="ARBA00023136"/>
    </source>
</evidence>
<keyword evidence="4 7" id="KW-0812">Transmembrane</keyword>
<dbReference type="PANTHER" id="PTHR43829:SF9">
    <property type="entry name" value="AQUAPORIN-9"/>
    <property type="match status" value="1"/>
</dbReference>
<evidence type="ECO:0000256" key="3">
    <source>
        <dbReference type="ARBA" id="ARBA00022448"/>
    </source>
</evidence>
<dbReference type="OrthoDB" id="9807293at2"/>
<comment type="subcellular location">
    <subcellularLocation>
        <location evidence="1">Membrane</location>
        <topology evidence="1">Multi-pass membrane protein</topology>
    </subcellularLocation>
</comment>
<dbReference type="Proteomes" id="UP000319941">
    <property type="component" value="Unassembled WGS sequence"/>
</dbReference>
<evidence type="ECO:0000256" key="2">
    <source>
        <dbReference type="ARBA" id="ARBA00006175"/>
    </source>
</evidence>
<proteinExistence type="inferred from homology"/>
<feature type="transmembrane region" description="Helical" evidence="8">
    <location>
        <begin position="6"/>
        <end position="27"/>
    </location>
</feature>
<keyword evidence="5 8" id="KW-1133">Transmembrane helix</keyword>
<evidence type="ECO:0000313" key="10">
    <source>
        <dbReference type="Proteomes" id="UP000319941"/>
    </source>
</evidence>
<dbReference type="PRINTS" id="PR00783">
    <property type="entry name" value="MINTRINSICP"/>
</dbReference>
<dbReference type="Gene3D" id="1.20.1080.10">
    <property type="entry name" value="Glycerol uptake facilitator protein"/>
    <property type="match status" value="1"/>
</dbReference>
<organism evidence="9 10">
    <name type="scientific">Cobetia crustatorum</name>
    <dbReference type="NCBI Taxonomy" id="553385"/>
    <lineage>
        <taxon>Bacteria</taxon>
        <taxon>Pseudomonadati</taxon>
        <taxon>Pseudomonadota</taxon>
        <taxon>Gammaproteobacteria</taxon>
        <taxon>Oceanospirillales</taxon>
        <taxon>Halomonadaceae</taxon>
        <taxon>Cobetia</taxon>
    </lineage>
</organism>
<feature type="transmembrane region" description="Helical" evidence="8">
    <location>
        <begin position="39"/>
        <end position="56"/>
    </location>
</feature>
<evidence type="ECO:0000256" key="4">
    <source>
        <dbReference type="ARBA" id="ARBA00022692"/>
    </source>
</evidence>
<dbReference type="EMBL" id="VNFH01000005">
    <property type="protein sequence ID" value="TVU70648.1"/>
    <property type="molecule type" value="Genomic_DNA"/>
</dbReference>
<evidence type="ECO:0000256" key="7">
    <source>
        <dbReference type="RuleBase" id="RU000477"/>
    </source>
</evidence>
<feature type="transmembrane region" description="Helical" evidence="8">
    <location>
        <begin position="218"/>
        <end position="239"/>
    </location>
</feature>
<comment type="caution">
    <text evidence="9">The sequence shown here is derived from an EMBL/GenBank/DDBJ whole genome shotgun (WGS) entry which is preliminary data.</text>
</comment>
<dbReference type="InterPro" id="IPR050363">
    <property type="entry name" value="MIP/Aquaporin"/>
</dbReference>
<protein>
    <submittedName>
        <fullName evidence="9">Aquaporin family protein</fullName>
    </submittedName>
</protein>
<evidence type="ECO:0000256" key="5">
    <source>
        <dbReference type="ARBA" id="ARBA00022989"/>
    </source>
</evidence>
<gene>
    <name evidence="9" type="ORF">FQP86_08475</name>
</gene>
<evidence type="ECO:0000256" key="1">
    <source>
        <dbReference type="ARBA" id="ARBA00004141"/>
    </source>
</evidence>
<feature type="transmembrane region" description="Helical" evidence="8">
    <location>
        <begin position="90"/>
        <end position="110"/>
    </location>
</feature>
<name>A0A558HNK3_9GAMM</name>
<dbReference type="SUPFAM" id="SSF81338">
    <property type="entry name" value="Aquaporin-like"/>
    <property type="match status" value="1"/>
</dbReference>
<reference evidence="9 10" key="1">
    <citation type="submission" date="2019-07" db="EMBL/GenBank/DDBJ databases">
        <title>Diversity of Bacteria from Kongsfjorden, Arctic.</title>
        <authorList>
            <person name="Yu Y."/>
        </authorList>
    </citation>
    <scope>NUCLEOTIDE SEQUENCE [LARGE SCALE GENOMIC DNA]</scope>
    <source>
        <strain evidence="9 10">SM1923</strain>
    </source>
</reference>
<evidence type="ECO:0000256" key="8">
    <source>
        <dbReference type="SAM" id="Phobius"/>
    </source>
</evidence>
<dbReference type="Pfam" id="PF00230">
    <property type="entry name" value="MIP"/>
    <property type="match status" value="1"/>
</dbReference>
<dbReference type="PANTHER" id="PTHR43829">
    <property type="entry name" value="AQUAPORIN OR AQUAGLYCEROPORIN RELATED"/>
    <property type="match status" value="1"/>
</dbReference>
<dbReference type="AlphaFoldDB" id="A0A558HNK3"/>
<dbReference type="InterPro" id="IPR000425">
    <property type="entry name" value="MIP"/>
</dbReference>